<proteinExistence type="predicted"/>
<protein>
    <submittedName>
        <fullName evidence="1">Uncharacterized protein</fullName>
    </submittedName>
</protein>
<reference evidence="1 2" key="1">
    <citation type="submission" date="2020-06" db="EMBL/GenBank/DDBJ databases">
        <title>Description of novel acetic acid bacteria.</title>
        <authorList>
            <person name="Sombolestani A."/>
        </authorList>
    </citation>
    <scope>NUCLEOTIDE SEQUENCE [LARGE SCALE GENOMIC DNA]</scope>
    <source>
        <strain evidence="1 2">LMG 27010</strain>
    </source>
</reference>
<name>A0A850PBI2_9PROT</name>
<dbReference type="AlphaFoldDB" id="A0A850PBI2"/>
<comment type="caution">
    <text evidence="1">The sequence shown here is derived from an EMBL/GenBank/DDBJ whole genome shotgun (WGS) entry which is preliminary data.</text>
</comment>
<accession>A0A850PBI2</accession>
<dbReference type="Proteomes" id="UP000585665">
    <property type="component" value="Unassembled WGS sequence"/>
</dbReference>
<evidence type="ECO:0000313" key="2">
    <source>
        <dbReference type="Proteomes" id="UP000585665"/>
    </source>
</evidence>
<keyword evidence="2" id="KW-1185">Reference proteome</keyword>
<dbReference type="RefSeq" id="WP_176614215.1">
    <property type="nucleotide sequence ID" value="NZ_JABXXR010000111.1"/>
</dbReference>
<organism evidence="1 2">
    <name type="scientific">Ameyamaea chiangmaiensis</name>
    <dbReference type="NCBI Taxonomy" id="442969"/>
    <lineage>
        <taxon>Bacteria</taxon>
        <taxon>Pseudomonadati</taxon>
        <taxon>Pseudomonadota</taxon>
        <taxon>Alphaproteobacteria</taxon>
        <taxon>Acetobacterales</taxon>
        <taxon>Acetobacteraceae</taxon>
        <taxon>Ameyamaea</taxon>
    </lineage>
</organism>
<dbReference type="EMBL" id="JABXXR010000111">
    <property type="protein sequence ID" value="NVN41308.1"/>
    <property type="molecule type" value="Genomic_DNA"/>
</dbReference>
<gene>
    <name evidence="1" type="ORF">HUK82_12150</name>
</gene>
<evidence type="ECO:0000313" key="1">
    <source>
        <dbReference type="EMBL" id="NVN41308.1"/>
    </source>
</evidence>
<sequence length="326" mass="37357">MSDTRTPSVEWHLEQSQPNHILDYFTPGRGFSRQINTLISRFRSVQALCTCTCTPPEALVHLRDALAFHMVRMSRWWSFDFCPRALAGVRNPLFMTYVKAHTTRHVDDDVLLDLFTLQHHMHRGDAGHILALGRDPDSGADLVLLYGIDGQRGFRFAAKKPGMEPDWYRHAYPDYASAWLAAWTIHCSQREQCDAMDEHLAAEREHTWARSWHQRHFHRTESRPAITLYREAMTQRSLCQSRFGVGEFDDIVNGLAFRVVRTAYERHASLATIVNESAIAHDDGTLADTLAQKARLYVTECMDVLQHPELDRVIARTAGCAPRRCS</sequence>